<dbReference type="NCBIfam" id="NF011080">
    <property type="entry name" value="PRK14508.1-3"/>
    <property type="match status" value="1"/>
</dbReference>
<dbReference type="Pfam" id="PF02446">
    <property type="entry name" value="Glyco_hydro_77"/>
    <property type="match status" value="1"/>
</dbReference>
<evidence type="ECO:0000256" key="4">
    <source>
        <dbReference type="ARBA" id="ARBA00022676"/>
    </source>
</evidence>
<dbReference type="EMBL" id="DF973663">
    <property type="protein sequence ID" value="GAU37273.1"/>
    <property type="molecule type" value="Genomic_DNA"/>
</dbReference>
<dbReference type="AlphaFoldDB" id="A0A2Z6N5K3"/>
<dbReference type="GO" id="GO:0005975">
    <property type="term" value="P:carbohydrate metabolic process"/>
    <property type="evidence" value="ECO:0007669"/>
    <property type="project" value="InterPro"/>
</dbReference>
<comment type="catalytic activity">
    <reaction evidence="1 9">
        <text>Transfers a segment of a (1-&gt;4)-alpha-D-glucan to a new position in an acceptor, which may be glucose or a (1-&gt;4)-alpha-D-glucan.</text>
        <dbReference type="EC" id="2.4.1.25"/>
    </reaction>
</comment>
<comment type="similarity">
    <text evidence="2 9">Belongs to the disproportionating enzyme family.</text>
</comment>
<evidence type="ECO:0000256" key="1">
    <source>
        <dbReference type="ARBA" id="ARBA00000439"/>
    </source>
</evidence>
<keyword evidence="11" id="KW-1185">Reference proteome</keyword>
<dbReference type="Proteomes" id="UP000242715">
    <property type="component" value="Unassembled WGS sequence"/>
</dbReference>
<evidence type="ECO:0000256" key="5">
    <source>
        <dbReference type="ARBA" id="ARBA00022679"/>
    </source>
</evidence>
<reference evidence="11" key="1">
    <citation type="journal article" date="2017" name="Front. Plant Sci.">
        <title>Climate Clever Clovers: New Paradigm to Reduce the Environmental Footprint of Ruminants by Breeding Low Methanogenic Forages Utilizing Haplotype Variation.</title>
        <authorList>
            <person name="Kaur P."/>
            <person name="Appels R."/>
            <person name="Bayer P.E."/>
            <person name="Keeble-Gagnere G."/>
            <person name="Wang J."/>
            <person name="Hirakawa H."/>
            <person name="Shirasawa K."/>
            <person name="Vercoe P."/>
            <person name="Stefanova K."/>
            <person name="Durmic Z."/>
            <person name="Nichols P."/>
            <person name="Revell C."/>
            <person name="Isobe S.N."/>
            <person name="Edwards D."/>
            <person name="Erskine W."/>
        </authorList>
    </citation>
    <scope>NUCLEOTIDE SEQUENCE [LARGE SCALE GENOMIC DNA]</scope>
    <source>
        <strain evidence="11">cv. Daliak</strain>
    </source>
</reference>
<accession>A0A2Z6N5K3</accession>
<gene>
    <name evidence="10" type="ORF">TSUD_319270</name>
</gene>
<dbReference type="PANTHER" id="PTHR32438">
    <property type="entry name" value="4-ALPHA-GLUCANOTRANSFERASE DPE1, CHLOROPLASTIC/AMYLOPLASTIC"/>
    <property type="match status" value="1"/>
</dbReference>
<dbReference type="NCBIfam" id="TIGR00217">
    <property type="entry name" value="malQ"/>
    <property type="match status" value="1"/>
</dbReference>
<dbReference type="InterPro" id="IPR017853">
    <property type="entry name" value="GH"/>
</dbReference>
<keyword evidence="5 9" id="KW-0808">Transferase</keyword>
<organism evidence="10 11">
    <name type="scientific">Trifolium subterraneum</name>
    <name type="common">Subterranean clover</name>
    <dbReference type="NCBI Taxonomy" id="3900"/>
    <lineage>
        <taxon>Eukaryota</taxon>
        <taxon>Viridiplantae</taxon>
        <taxon>Streptophyta</taxon>
        <taxon>Embryophyta</taxon>
        <taxon>Tracheophyta</taxon>
        <taxon>Spermatophyta</taxon>
        <taxon>Magnoliopsida</taxon>
        <taxon>eudicotyledons</taxon>
        <taxon>Gunneridae</taxon>
        <taxon>Pentapetalae</taxon>
        <taxon>rosids</taxon>
        <taxon>fabids</taxon>
        <taxon>Fabales</taxon>
        <taxon>Fabaceae</taxon>
        <taxon>Papilionoideae</taxon>
        <taxon>50 kb inversion clade</taxon>
        <taxon>NPAAA clade</taxon>
        <taxon>Hologalegina</taxon>
        <taxon>IRL clade</taxon>
        <taxon>Trifolieae</taxon>
        <taxon>Trifolium</taxon>
    </lineage>
</organism>
<dbReference type="PANTHER" id="PTHR32438:SF5">
    <property type="entry name" value="4-ALPHA-GLUCANOTRANSFERASE DPE1, CHLOROPLASTIC_AMYLOPLASTIC"/>
    <property type="match status" value="1"/>
</dbReference>
<keyword evidence="4 9" id="KW-0328">Glycosyltransferase</keyword>
<evidence type="ECO:0000256" key="2">
    <source>
        <dbReference type="ARBA" id="ARBA00005684"/>
    </source>
</evidence>
<keyword evidence="6 9" id="KW-0119">Carbohydrate metabolism</keyword>
<proteinExistence type="inferred from homology"/>
<dbReference type="GO" id="GO:0004134">
    <property type="term" value="F:4-alpha-glucanotransferase activity"/>
    <property type="evidence" value="ECO:0007669"/>
    <property type="project" value="UniProtKB-EC"/>
</dbReference>
<dbReference type="EC" id="2.4.1.25" evidence="3 9"/>
<evidence type="ECO:0000256" key="3">
    <source>
        <dbReference type="ARBA" id="ARBA00012560"/>
    </source>
</evidence>
<evidence type="ECO:0000256" key="8">
    <source>
        <dbReference type="ARBA" id="ARBA00031501"/>
    </source>
</evidence>
<dbReference type="Gene3D" id="3.20.20.80">
    <property type="entry name" value="Glycosidases"/>
    <property type="match status" value="1"/>
</dbReference>
<dbReference type="OrthoDB" id="6123450at2759"/>
<protein>
    <recommendedName>
        <fullName evidence="3 9">4-alpha-glucanotransferase</fullName>
        <ecNumber evidence="3 9">2.4.1.25</ecNumber>
    </recommendedName>
    <alternativeName>
        <fullName evidence="7 9">Amylomaltase</fullName>
    </alternativeName>
    <alternativeName>
        <fullName evidence="8 9">Disproportionating enzyme</fullName>
    </alternativeName>
</protein>
<evidence type="ECO:0000313" key="10">
    <source>
        <dbReference type="EMBL" id="GAU37273.1"/>
    </source>
</evidence>
<sequence length="556" mass="62410">MALTLSLSITTVSSPRWTSSSILKFKPNSSLSFPRASSFSTTSLTQLTVGEDLPPNYGDWLPKPQLHLRRRAGILLHPTSFQGPYGIGDLGNETFRCELWNTLLISLEELVEDGLLEKHELPKPIDADRVNFSVVADLKDPLITKAAERLISSKGELKTQLENFRRDPNISSWLEDAAYFAAIDDSLNTLSWYDWPEPLKNRHIVALEDIYEKKRDFINVFIAQQFLFQRQWQKVRNYAQSKGIRIMGDMPIYVGYHSADVWANKNQFALNRKGFPLLVSGVPPDAFSETGQLWGSPLYDWKAMEKEGYSWWIRRIRRAQDIYDEFRLDHFRGLAGFWAVPSEAKVAMGGKWKVGPGTSFFDAISRAVGKINITAEDLGVITEDVVQLRKSIGAPGMAVLQFGFGGGADNPHLPHNHECNQVVYTGTHDNDTIQGWWEALTKEEKSHVLSYISITGEDNIPWALIQTALASVAQTAIIPMQDVLGLGSSARMNIPATQFGNWGWRVPSSVSFDRLEREATRLKELLSIKVSLATAAQVEIAKPAVFIEKSLERAQS</sequence>
<dbReference type="InterPro" id="IPR003385">
    <property type="entry name" value="Glyco_hydro_77"/>
</dbReference>
<evidence type="ECO:0000256" key="9">
    <source>
        <dbReference type="RuleBase" id="RU361207"/>
    </source>
</evidence>
<dbReference type="SUPFAM" id="SSF51445">
    <property type="entry name" value="(Trans)glycosidases"/>
    <property type="match status" value="1"/>
</dbReference>
<evidence type="ECO:0000256" key="6">
    <source>
        <dbReference type="ARBA" id="ARBA00023277"/>
    </source>
</evidence>
<name>A0A2Z6N5K3_TRISU</name>
<evidence type="ECO:0000256" key="7">
    <source>
        <dbReference type="ARBA" id="ARBA00031423"/>
    </source>
</evidence>
<evidence type="ECO:0000313" key="11">
    <source>
        <dbReference type="Proteomes" id="UP000242715"/>
    </source>
</evidence>